<feature type="compositionally biased region" description="Basic and acidic residues" evidence="1">
    <location>
        <begin position="506"/>
        <end position="515"/>
    </location>
</feature>
<feature type="compositionally biased region" description="Basic and acidic residues" evidence="1">
    <location>
        <begin position="371"/>
        <end position="380"/>
    </location>
</feature>
<protein>
    <submittedName>
        <fullName evidence="2">Uncharacterized protein</fullName>
    </submittedName>
</protein>
<feature type="compositionally biased region" description="Acidic residues" evidence="1">
    <location>
        <begin position="54"/>
        <end position="74"/>
    </location>
</feature>
<feature type="compositionally biased region" description="Acidic residues" evidence="1">
    <location>
        <begin position="155"/>
        <end position="164"/>
    </location>
</feature>
<feature type="compositionally biased region" description="Acidic residues" evidence="1">
    <location>
        <begin position="228"/>
        <end position="253"/>
    </location>
</feature>
<feature type="region of interest" description="Disordered" evidence="1">
    <location>
        <begin position="1"/>
        <end position="668"/>
    </location>
</feature>
<sequence>MTRPTRARKPAPVFGNMTSSDQAYGSDDDREDHIEDEDSQEEYGAGTSPHADGDDGEDGEEETGLEQEGNSDEEDKAKTKKPKKQAQTESKTKPKPKTKTMTMTGSTSKDKPTSTYKTSSKGKASQASKQVEKKETRKIEIKPFNNKKPKKRIESEDEQEEADDKDVASDRGQEDEAGELSDKSSDEEQIVHKKPGKKTFAIKDSSAIKGKSQPKKRPTKKKSKESDQAGDDEEEAVLSDEADPEEDAQDATDIENPSEIAPEDDDTAKNDLPSKAAQKTKTPLVKPAKPKDSDQSVSKPTKSLAKRIYLPPSSASSDAAEKKPPTMPTAKGKKFTPLPKSSNTAASLSSPIVGSATTKADKKVTTKTTVKKAEKGKDEDSTLDAKPNKKTVGTKEDKEKIKEKKVTTVKPKEKGKEQTKNISKGGRKIAQTTDDEGDEPETEMQSSSTASESDDAQEALDGTPKAAVEASVRIGSNGSSKRSREEEVAERPSNKGANLKTKNGKSKTEKAKEVVGSDNSAKTSPIVKEGKKTENGSDSDVDMIDKDIEAEDDNAVTPATSVKRSETLSTGSENTKAKATASKSSKKDNKLAASSDDLTEPDTDTVMESENENENENEEPLKYKHTSKQDASVLLTEGVYPTPRTPPKRKAESPATPCPAPKKSPSTKISNELRAMIIASMIHPDYLKTVPFATLQTAEFPVQKLQRHWKQVLALELEAHFKGETPKKGKLSIDKSIRLKMWEMVCRSYEKLNWKEIEAKAEDDIDSTKLKRHFREVMIKEGKRYIENCRG</sequence>
<name>A0AAJ8KSC1_9TREE</name>
<dbReference type="RefSeq" id="XP_018262017.2">
    <property type="nucleotide sequence ID" value="XM_018408326.2"/>
</dbReference>
<keyword evidence="3" id="KW-1185">Reference proteome</keyword>
<feature type="compositionally biased region" description="Basic residues" evidence="1">
    <location>
        <begin position="212"/>
        <end position="223"/>
    </location>
</feature>
<reference evidence="2" key="1">
    <citation type="submission" date="2013-07" db="EMBL/GenBank/DDBJ databases">
        <authorList>
            <consortium name="The Broad Institute Genome Sequencing Platform"/>
            <person name="Cuomo C."/>
            <person name="Litvintseva A."/>
            <person name="Chen Y."/>
            <person name="Heitman J."/>
            <person name="Sun S."/>
            <person name="Springer D."/>
            <person name="Dromer F."/>
            <person name="Young S.K."/>
            <person name="Zeng Q."/>
            <person name="Gargeya S."/>
            <person name="Fitzgerald M."/>
            <person name="Abouelleil A."/>
            <person name="Alvarado L."/>
            <person name="Berlin A.M."/>
            <person name="Chapman S.B."/>
            <person name="Dewar J."/>
            <person name="Goldberg J."/>
            <person name="Griggs A."/>
            <person name="Gujja S."/>
            <person name="Hansen M."/>
            <person name="Howarth C."/>
            <person name="Imamovic A."/>
            <person name="Larimer J."/>
            <person name="McCowan C."/>
            <person name="Murphy C."/>
            <person name="Pearson M."/>
            <person name="Priest M."/>
            <person name="Roberts A."/>
            <person name="Saif S."/>
            <person name="Shea T."/>
            <person name="Sykes S."/>
            <person name="Wortman J."/>
            <person name="Nusbaum C."/>
            <person name="Birren B."/>
        </authorList>
    </citation>
    <scope>NUCLEOTIDE SEQUENCE</scope>
    <source>
        <strain evidence="2">CBS 10117</strain>
    </source>
</reference>
<evidence type="ECO:0000313" key="3">
    <source>
        <dbReference type="Proteomes" id="UP000078595"/>
    </source>
</evidence>
<dbReference type="EMBL" id="CP144535">
    <property type="protein sequence ID" value="WWC62928.1"/>
    <property type="molecule type" value="Genomic_DNA"/>
</dbReference>
<feature type="compositionally biased region" description="Low complexity" evidence="1">
    <location>
        <begin position="117"/>
        <end position="129"/>
    </location>
</feature>
<feature type="compositionally biased region" description="Basic and acidic residues" evidence="1">
    <location>
        <begin position="165"/>
        <end position="191"/>
    </location>
</feature>
<accession>A0AAJ8KSC1</accession>
<feature type="compositionally biased region" description="Polar residues" evidence="1">
    <location>
        <begin position="557"/>
        <end position="574"/>
    </location>
</feature>
<reference evidence="2" key="2">
    <citation type="submission" date="2024-02" db="EMBL/GenBank/DDBJ databases">
        <title>Comparative genomics of Cryptococcus and Kwoniella reveals pathogenesis evolution and contrasting modes of karyotype evolution via chromosome fusion or intercentromeric recombination.</title>
        <authorList>
            <person name="Coelho M.A."/>
            <person name="David-Palma M."/>
            <person name="Shea T."/>
            <person name="Bowers K."/>
            <person name="McGinley-Smith S."/>
            <person name="Mohammad A.W."/>
            <person name="Gnirke A."/>
            <person name="Yurkov A.M."/>
            <person name="Nowrousian M."/>
            <person name="Sun S."/>
            <person name="Cuomo C.A."/>
            <person name="Heitman J."/>
        </authorList>
    </citation>
    <scope>NUCLEOTIDE SEQUENCE</scope>
    <source>
        <strain evidence="2">CBS 10117</strain>
    </source>
</reference>
<organism evidence="2 3">
    <name type="scientific">Kwoniella dejecticola CBS 10117</name>
    <dbReference type="NCBI Taxonomy" id="1296121"/>
    <lineage>
        <taxon>Eukaryota</taxon>
        <taxon>Fungi</taxon>
        <taxon>Dikarya</taxon>
        <taxon>Basidiomycota</taxon>
        <taxon>Agaricomycotina</taxon>
        <taxon>Tremellomycetes</taxon>
        <taxon>Tremellales</taxon>
        <taxon>Cryptococcaceae</taxon>
        <taxon>Kwoniella</taxon>
    </lineage>
</organism>
<feature type="compositionally biased region" description="Acidic residues" evidence="1">
    <location>
        <begin position="26"/>
        <end position="41"/>
    </location>
</feature>
<feature type="compositionally biased region" description="Acidic residues" evidence="1">
    <location>
        <begin position="537"/>
        <end position="554"/>
    </location>
</feature>
<gene>
    <name evidence="2" type="ORF">I303_105526</name>
</gene>
<proteinExistence type="predicted"/>
<dbReference type="AlphaFoldDB" id="A0AAJ8KSC1"/>
<feature type="compositionally biased region" description="Basic and acidic residues" evidence="1">
    <location>
        <begin position="130"/>
        <end position="141"/>
    </location>
</feature>
<dbReference type="KEGG" id="kdj:28968731"/>
<feature type="compositionally biased region" description="Polar residues" evidence="1">
    <location>
        <begin position="339"/>
        <end position="352"/>
    </location>
</feature>
<dbReference type="Proteomes" id="UP000078595">
    <property type="component" value="Chromosome 6"/>
</dbReference>
<feature type="compositionally biased region" description="Acidic residues" evidence="1">
    <location>
        <begin position="597"/>
        <end position="618"/>
    </location>
</feature>
<feature type="compositionally biased region" description="Basic and acidic residues" evidence="1">
    <location>
        <begin position="393"/>
        <end position="419"/>
    </location>
</feature>
<evidence type="ECO:0000256" key="1">
    <source>
        <dbReference type="SAM" id="MobiDB-lite"/>
    </source>
</evidence>
<dbReference type="GeneID" id="28968731"/>
<feature type="compositionally biased region" description="Acidic residues" evidence="1">
    <location>
        <begin position="433"/>
        <end position="442"/>
    </location>
</feature>
<evidence type="ECO:0000313" key="2">
    <source>
        <dbReference type="EMBL" id="WWC62928.1"/>
    </source>
</evidence>
<feature type="compositionally biased region" description="Basic and acidic residues" evidence="1">
    <location>
        <begin position="482"/>
        <end position="493"/>
    </location>
</feature>